<dbReference type="STRING" id="713585.THITH_04280"/>
<evidence type="ECO:0000256" key="1">
    <source>
        <dbReference type="ARBA" id="ARBA00004533"/>
    </source>
</evidence>
<evidence type="ECO:0000256" key="3">
    <source>
        <dbReference type="ARBA" id="ARBA00022519"/>
    </source>
</evidence>
<keyword evidence="2" id="KW-1003">Cell membrane</keyword>
<evidence type="ECO:0000256" key="2">
    <source>
        <dbReference type="ARBA" id="ARBA00022475"/>
    </source>
</evidence>
<dbReference type="InterPro" id="IPR004960">
    <property type="entry name" value="LipA_acyltrans"/>
</dbReference>
<organism evidence="7 8">
    <name type="scientific">Thioalkalivibrio paradoxus ARh 1</name>
    <dbReference type="NCBI Taxonomy" id="713585"/>
    <lineage>
        <taxon>Bacteria</taxon>
        <taxon>Pseudomonadati</taxon>
        <taxon>Pseudomonadota</taxon>
        <taxon>Gammaproteobacteria</taxon>
        <taxon>Chromatiales</taxon>
        <taxon>Ectothiorhodospiraceae</taxon>
        <taxon>Thioalkalivibrio</taxon>
    </lineage>
</organism>
<reference evidence="7 8" key="1">
    <citation type="submission" date="2013-12" db="EMBL/GenBank/DDBJ databases">
        <authorList>
            <consortium name="DOE Joint Genome Institute"/>
            <person name="Muyzer G."/>
            <person name="Huntemann M."/>
            <person name="Han J."/>
            <person name="Chen A."/>
            <person name="Kyrpides N."/>
            <person name="Mavromatis K."/>
            <person name="Markowitz V."/>
            <person name="Palaniappan K."/>
            <person name="Ivanova N."/>
            <person name="Schaumberg A."/>
            <person name="Pati A."/>
            <person name="Liolios K."/>
            <person name="Nordberg H.P."/>
            <person name="Cantor M.N."/>
            <person name="Hua S.X."/>
            <person name="Woyke T."/>
        </authorList>
    </citation>
    <scope>NUCLEOTIDE SEQUENCE [LARGE SCALE GENOMIC DNA]</scope>
    <source>
        <strain evidence="7 8">ARh 1</strain>
    </source>
</reference>
<dbReference type="EMBL" id="CP007029">
    <property type="protein sequence ID" value="AHE97605.1"/>
    <property type="molecule type" value="Genomic_DNA"/>
</dbReference>
<dbReference type="Proteomes" id="UP000005289">
    <property type="component" value="Chromosome"/>
</dbReference>
<dbReference type="GO" id="GO:0009247">
    <property type="term" value="P:glycolipid biosynthetic process"/>
    <property type="evidence" value="ECO:0007669"/>
    <property type="project" value="UniProtKB-ARBA"/>
</dbReference>
<dbReference type="HOGENOM" id="CLU_868610_0_0_6"/>
<evidence type="ECO:0000256" key="6">
    <source>
        <dbReference type="ARBA" id="ARBA00023315"/>
    </source>
</evidence>
<proteinExistence type="predicted"/>
<keyword evidence="8" id="KW-1185">Reference proteome</keyword>
<dbReference type="AlphaFoldDB" id="W0DL35"/>
<evidence type="ECO:0000313" key="8">
    <source>
        <dbReference type="Proteomes" id="UP000005289"/>
    </source>
</evidence>
<keyword evidence="4 7" id="KW-0808">Transferase</keyword>
<evidence type="ECO:0000256" key="5">
    <source>
        <dbReference type="ARBA" id="ARBA00023136"/>
    </source>
</evidence>
<keyword evidence="3" id="KW-0997">Cell inner membrane</keyword>
<dbReference type="GO" id="GO:0005886">
    <property type="term" value="C:plasma membrane"/>
    <property type="evidence" value="ECO:0007669"/>
    <property type="project" value="UniProtKB-SubCell"/>
</dbReference>
<dbReference type="Pfam" id="PF03279">
    <property type="entry name" value="Lip_A_acyltrans"/>
    <property type="match status" value="1"/>
</dbReference>
<dbReference type="GO" id="GO:0016746">
    <property type="term" value="F:acyltransferase activity"/>
    <property type="evidence" value="ECO:0007669"/>
    <property type="project" value="UniProtKB-KW"/>
</dbReference>
<keyword evidence="5" id="KW-0472">Membrane</keyword>
<evidence type="ECO:0000313" key="7">
    <source>
        <dbReference type="EMBL" id="AHE97605.1"/>
    </source>
</evidence>
<name>W0DL35_9GAMM</name>
<dbReference type="KEGG" id="tti:THITH_04280"/>
<sequence>MRRFNKDSAKRVLCQKLPYPAGTRLLWMAAQLPGVTQILRARLRPIATLTQLLGQSRMHPDSIQRRHLGLAVLGSWRYCALTCAPRQVWEHWVTVSALERITDPLKSGKRVIVLNSHYGLGHIANVALAREGIDTVSLLTQNRLDSTYGVSTTGSGEPLHFIELGRGAFQLQGLARAREALEQGRVLHLAGDGGRGGNPMTLPFLHGTRDLRGGFASLALLTGAEVIPVFSTLEPSGRVQIEFEPALARPDAKLEQREAIATMVRAYGKRLEARWRRDPSQVLADQIRQYLDTLE</sequence>
<keyword evidence="6 7" id="KW-0012">Acyltransferase</keyword>
<accession>W0DL35</accession>
<dbReference type="OrthoDB" id="9801955at2"/>
<gene>
    <name evidence="7" type="ORF">THITH_04280</name>
</gene>
<protein>
    <submittedName>
        <fullName evidence="7">Acyltransferase</fullName>
    </submittedName>
</protein>
<evidence type="ECO:0000256" key="4">
    <source>
        <dbReference type="ARBA" id="ARBA00022679"/>
    </source>
</evidence>
<comment type="subcellular location">
    <subcellularLocation>
        <location evidence="1">Cell inner membrane</location>
    </subcellularLocation>
</comment>